<gene>
    <name evidence="8" type="ORF">ACFQO7_36375</name>
</gene>
<dbReference type="InterPro" id="IPR000914">
    <property type="entry name" value="SBP_5_dom"/>
</dbReference>
<evidence type="ECO:0000313" key="9">
    <source>
        <dbReference type="Proteomes" id="UP001596392"/>
    </source>
</evidence>
<protein>
    <submittedName>
        <fullName evidence="8">ABC transporter substrate-binding protein</fullName>
    </submittedName>
</protein>
<dbReference type="PANTHER" id="PTHR30290">
    <property type="entry name" value="PERIPLASMIC BINDING COMPONENT OF ABC TRANSPORTER"/>
    <property type="match status" value="1"/>
</dbReference>
<dbReference type="SUPFAM" id="SSF53850">
    <property type="entry name" value="Periplasmic binding protein-like II"/>
    <property type="match status" value="1"/>
</dbReference>
<sequence>MSSTSPAPRSWLTNQSARRARARVAMAVAAAVAALGALATPAAADGTPSPGAAERSKTSFVIGMKQDIDSLNPYVGVVSAAYESYRLMYDYLIGNSAKDFSPTPELAERWETSADGKTWTYHLRKGVTFSDGVELTSKDVAYSFQRAKDDETANSQYGSYVDNISKITAPDAYTVVMETAQPSPIMLSLAVPILPEHVWSKIDATAVANYANDSNPVGSGPFRLVEAKKGQFYRFTANKDYYLGAAKIDELVLRIFTDDEALSQAVQNGEIDMAQDLPAAVFEPLIGKDGITVNDAKYYGFSELAYNIGAATTDDKPIGDGHPALKDKQVRLAIDHAIDRKTLVDKVIRNHGTAATGVIPPIYADLHWNPGANERAFDLAKANAILDAAGYAKGADGIRAKDGKALKFRMFARSESESSQKDAEYIRDWLKEIGIAVTVSVMSEDNLTTVLGKGEFDLFHWGWVVEPDPDFQLSVMTCGQRSTEEDGEISAGWSDSYYCDADYDALYAKQQTIIDRAARAEVVKQAQAKLYDDVAYSMLYYYNQADVYRNDRFTGFVAQPSDGGILALQYGTYSYRNIEPVAEKAATDDGGLPTAVLVSIVVGVVVLIAVAVIVVVLRRRSTADDRE</sequence>
<comment type="caution">
    <text evidence="8">The sequence shown here is derived from an EMBL/GenBank/DDBJ whole genome shotgun (WGS) entry which is preliminary data.</text>
</comment>
<evidence type="ECO:0000256" key="2">
    <source>
        <dbReference type="ARBA" id="ARBA00005695"/>
    </source>
</evidence>
<reference evidence="9" key="1">
    <citation type="journal article" date="2019" name="Int. J. Syst. Evol. Microbiol.">
        <title>The Global Catalogue of Microorganisms (GCM) 10K type strain sequencing project: providing services to taxonomists for standard genome sequencing and annotation.</title>
        <authorList>
            <consortium name="The Broad Institute Genomics Platform"/>
            <consortium name="The Broad Institute Genome Sequencing Center for Infectious Disease"/>
            <person name="Wu L."/>
            <person name="Ma J."/>
        </authorList>
    </citation>
    <scope>NUCLEOTIDE SEQUENCE [LARGE SCALE GENOMIC DNA]</scope>
    <source>
        <strain evidence="9">CGMCC 1.9106</strain>
    </source>
</reference>
<accession>A0ABW2HAG7</accession>
<dbReference type="PIRSF" id="PIRSF002741">
    <property type="entry name" value="MppA"/>
    <property type="match status" value="1"/>
</dbReference>
<keyword evidence="5" id="KW-0472">Membrane</keyword>
<dbReference type="Pfam" id="PF00496">
    <property type="entry name" value="SBP_bac_5"/>
    <property type="match status" value="1"/>
</dbReference>
<dbReference type="InterPro" id="IPR030678">
    <property type="entry name" value="Peptide/Ni-bd"/>
</dbReference>
<organism evidence="8 9">
    <name type="scientific">Catellatospora aurea</name>
    <dbReference type="NCBI Taxonomy" id="1337874"/>
    <lineage>
        <taxon>Bacteria</taxon>
        <taxon>Bacillati</taxon>
        <taxon>Actinomycetota</taxon>
        <taxon>Actinomycetes</taxon>
        <taxon>Micromonosporales</taxon>
        <taxon>Micromonosporaceae</taxon>
        <taxon>Catellatospora</taxon>
    </lineage>
</organism>
<name>A0ABW2HAG7_9ACTN</name>
<comment type="subcellular location">
    <subcellularLocation>
        <location evidence="1">Cell envelope</location>
    </subcellularLocation>
</comment>
<keyword evidence="5" id="KW-0812">Transmembrane</keyword>
<evidence type="ECO:0000256" key="1">
    <source>
        <dbReference type="ARBA" id="ARBA00004196"/>
    </source>
</evidence>
<evidence type="ECO:0000256" key="4">
    <source>
        <dbReference type="ARBA" id="ARBA00022729"/>
    </source>
</evidence>
<dbReference type="Gene3D" id="3.40.190.10">
    <property type="entry name" value="Periplasmic binding protein-like II"/>
    <property type="match status" value="1"/>
</dbReference>
<keyword evidence="4 6" id="KW-0732">Signal</keyword>
<evidence type="ECO:0000256" key="6">
    <source>
        <dbReference type="SAM" id="SignalP"/>
    </source>
</evidence>
<dbReference type="Gene3D" id="3.10.105.10">
    <property type="entry name" value="Dipeptide-binding Protein, Domain 3"/>
    <property type="match status" value="1"/>
</dbReference>
<dbReference type="RefSeq" id="WP_376810658.1">
    <property type="nucleotide sequence ID" value="NZ_JBHTAC010000071.1"/>
</dbReference>
<dbReference type="CDD" id="cd00995">
    <property type="entry name" value="PBP2_NikA_DppA_OppA_like"/>
    <property type="match status" value="1"/>
</dbReference>
<dbReference type="EMBL" id="JBHTAC010000071">
    <property type="protein sequence ID" value="MFC7247972.1"/>
    <property type="molecule type" value="Genomic_DNA"/>
</dbReference>
<evidence type="ECO:0000256" key="3">
    <source>
        <dbReference type="ARBA" id="ARBA00022448"/>
    </source>
</evidence>
<evidence type="ECO:0000259" key="7">
    <source>
        <dbReference type="Pfam" id="PF00496"/>
    </source>
</evidence>
<feature type="signal peptide" evidence="6">
    <location>
        <begin position="1"/>
        <end position="44"/>
    </location>
</feature>
<keyword evidence="3" id="KW-0813">Transport</keyword>
<dbReference type="InterPro" id="IPR039424">
    <property type="entry name" value="SBP_5"/>
</dbReference>
<dbReference type="Proteomes" id="UP001596392">
    <property type="component" value="Unassembled WGS sequence"/>
</dbReference>
<keyword evidence="9" id="KW-1185">Reference proteome</keyword>
<evidence type="ECO:0000256" key="5">
    <source>
        <dbReference type="SAM" id="Phobius"/>
    </source>
</evidence>
<keyword evidence="5" id="KW-1133">Transmembrane helix</keyword>
<evidence type="ECO:0000313" key="8">
    <source>
        <dbReference type="EMBL" id="MFC7247972.1"/>
    </source>
</evidence>
<comment type="similarity">
    <text evidence="2">Belongs to the bacterial solute-binding protein 5 family.</text>
</comment>
<proteinExistence type="inferred from homology"/>
<feature type="chain" id="PRO_5045771756" evidence="6">
    <location>
        <begin position="45"/>
        <end position="627"/>
    </location>
</feature>
<dbReference type="PANTHER" id="PTHR30290:SF10">
    <property type="entry name" value="PERIPLASMIC OLIGOPEPTIDE-BINDING PROTEIN-RELATED"/>
    <property type="match status" value="1"/>
</dbReference>
<feature type="transmembrane region" description="Helical" evidence="5">
    <location>
        <begin position="595"/>
        <end position="617"/>
    </location>
</feature>
<feature type="domain" description="Solute-binding protein family 5" evidence="7">
    <location>
        <begin position="102"/>
        <end position="478"/>
    </location>
</feature>